<evidence type="ECO:0000313" key="3">
    <source>
        <dbReference type="EMBL" id="EMA32047.1"/>
    </source>
</evidence>
<reference evidence="3 4" key="2">
    <citation type="journal article" date="2014" name="PLoS Genet.">
        <title>Phylogenetically driven sequencing of extremely halophilic archaea reveals strategies for static and dynamic osmo-response.</title>
        <authorList>
            <person name="Becker E.A."/>
            <person name="Seitzer P.M."/>
            <person name="Tritt A."/>
            <person name="Larsen D."/>
            <person name="Krusor M."/>
            <person name="Yao A.I."/>
            <person name="Wu D."/>
            <person name="Madern D."/>
            <person name="Eisen J.A."/>
            <person name="Darling A.E."/>
            <person name="Facciotti M.T."/>
        </authorList>
    </citation>
    <scope>NUCLEOTIDE SEQUENCE [LARGE SCALE GENOMIC DNA]</scope>
    <source>
        <strain evidence="3 4">AJ5</strain>
    </source>
</reference>
<dbReference type="Proteomes" id="UP000186547">
    <property type="component" value="Chromosome"/>
</dbReference>
<dbReference type="eggNOG" id="arCOG04789">
    <property type="taxonomic scope" value="Archaea"/>
</dbReference>
<dbReference type="KEGG" id="hlc:CHINAEXTREME02280"/>
<dbReference type="AlphaFoldDB" id="M0LEN9"/>
<dbReference type="Proteomes" id="UP000011555">
    <property type="component" value="Unassembled WGS sequence"/>
</dbReference>
<evidence type="ECO:0000313" key="5">
    <source>
        <dbReference type="Proteomes" id="UP000186547"/>
    </source>
</evidence>
<reference evidence="2 5" key="1">
    <citation type="journal article" date="2011" name="J. Bacteriol.">
        <title>Genome sequence of Halobiforma lacisalsi AJ5, an extremely halophilic archaeon which harbors a bop gene.</title>
        <authorList>
            <person name="Jiang X."/>
            <person name="Wang S."/>
            <person name="Cheng H."/>
            <person name="Huo Y."/>
            <person name="Zhang X."/>
            <person name="Zhu X."/>
            <person name="Han X."/>
            <person name="Ni P."/>
            <person name="Wu M."/>
        </authorList>
    </citation>
    <scope>NUCLEOTIDE SEQUENCE [LARGE SCALE GENOMIC DNA]</scope>
    <source>
        <strain evidence="2 5">AJ5</strain>
    </source>
</reference>
<evidence type="ECO:0000313" key="4">
    <source>
        <dbReference type="Proteomes" id="UP000011555"/>
    </source>
</evidence>
<evidence type="ECO:0000313" key="2">
    <source>
        <dbReference type="EMBL" id="APW96669.1"/>
    </source>
</evidence>
<dbReference type="NCBIfam" id="TIGR04354">
    <property type="entry name" value="amphi-Trp"/>
    <property type="match status" value="1"/>
</dbReference>
<name>M0LEN9_NATLA</name>
<dbReference type="EMBL" id="AOLZ01000042">
    <property type="protein sequence ID" value="EMA32047.1"/>
    <property type="molecule type" value="Genomic_DNA"/>
</dbReference>
<dbReference type="GeneID" id="30919914"/>
<sequence length="87" mass="9806">MADRTSADETLTRDELAAFFEHLGTEFAENGELDEQSVQIQVGNKTVQLNPPETVDLSVDVVERSPMLRGTRETIEIEVTWRPSRSD</sequence>
<organism evidence="3 4">
    <name type="scientific">Natronobacterium lacisalsi AJ5</name>
    <dbReference type="NCBI Taxonomy" id="358396"/>
    <lineage>
        <taxon>Archaea</taxon>
        <taxon>Methanobacteriati</taxon>
        <taxon>Methanobacteriota</taxon>
        <taxon>Stenosarchaea group</taxon>
        <taxon>Halobacteria</taxon>
        <taxon>Halobacteriales</taxon>
        <taxon>Natrialbaceae</taxon>
        <taxon>Natronobacterium</taxon>
    </lineage>
</organism>
<feature type="domain" description="Amphi-Trp" evidence="1">
    <location>
        <begin position="8"/>
        <end position="85"/>
    </location>
</feature>
<accession>M0LEN9</accession>
<dbReference type="Pfam" id="PF20068">
    <property type="entry name" value="Amphi-Trp"/>
    <property type="match status" value="1"/>
</dbReference>
<proteinExistence type="predicted"/>
<evidence type="ECO:0000259" key="1">
    <source>
        <dbReference type="Pfam" id="PF20068"/>
    </source>
</evidence>
<reference evidence="2" key="3">
    <citation type="submission" date="2017-01" db="EMBL/GenBank/DDBJ databases">
        <authorList>
            <person name="Mah S.A."/>
            <person name="Swanson W.J."/>
            <person name="Moy G.W."/>
            <person name="Vacquier V.D."/>
        </authorList>
    </citation>
    <scope>NUCLEOTIDE SEQUENCE</scope>
    <source>
        <strain evidence="2">AJ5</strain>
    </source>
</reference>
<keyword evidence="4" id="KW-1185">Reference proteome</keyword>
<dbReference type="InterPro" id="IPR027598">
    <property type="entry name" value="Amphi-Trp_dom"/>
</dbReference>
<dbReference type="STRING" id="358396.CHINAEXTREME_02280"/>
<dbReference type="EMBL" id="CP019285">
    <property type="protein sequence ID" value="APW96669.1"/>
    <property type="molecule type" value="Genomic_DNA"/>
</dbReference>
<protein>
    <submittedName>
        <fullName evidence="2">Amphi-Trp domain-containing protein</fullName>
    </submittedName>
</protein>
<gene>
    <name evidence="3" type="ORF">C445_12071</name>
    <name evidence="2" type="ORF">CHINAEXTREME_02280</name>
</gene>
<dbReference type="RefSeq" id="WP_007142126.1">
    <property type="nucleotide sequence ID" value="NZ_AOLZ01000042.1"/>
</dbReference>